<accession>G3P669</accession>
<dbReference type="Bgee" id="ENSGACG00000009919">
    <property type="expression patterns" value="Expressed in heart and 7 other cell types or tissues"/>
</dbReference>
<sequence length="120" mass="13466">MHILKQHYMMQPIGPCHEATTFCDDVDNVGSSNASSLPLSSQQARFPQHLIQSGEQLFCEVSQSGVNVKLLQRSLCRGTDWGVNDSTHIWGNLKHLSNHLEHFMYRGLLHHPVAERSSCG</sequence>
<protein>
    <submittedName>
        <fullName evidence="1">Uncharacterized protein</fullName>
    </submittedName>
</protein>
<evidence type="ECO:0000313" key="1">
    <source>
        <dbReference type="Ensembl" id="ENSGACP00000013092.1"/>
    </source>
</evidence>
<reference evidence="1" key="2">
    <citation type="submission" date="2024-04" db="UniProtKB">
        <authorList>
            <consortium name="Ensembl"/>
        </authorList>
    </citation>
    <scope>IDENTIFICATION</scope>
</reference>
<dbReference type="InParanoid" id="G3P669"/>
<dbReference type="Ensembl" id="ENSGACT00000013117.1">
    <property type="protein sequence ID" value="ENSGACP00000013092.1"/>
    <property type="gene ID" value="ENSGACG00000009919.1"/>
</dbReference>
<name>G3P669_GASAC</name>
<dbReference type="AlphaFoldDB" id="G3P669"/>
<reference evidence="1" key="1">
    <citation type="submission" date="2006-01" db="EMBL/GenBank/DDBJ databases">
        <authorList>
            <person name="Lindblad-Toh K."/>
            <person name="Mauceli E."/>
            <person name="Grabherr M."/>
            <person name="Chang J.L."/>
            <person name="Lander E.S."/>
        </authorList>
    </citation>
    <scope>NUCLEOTIDE SEQUENCE [LARGE SCALE GENOMIC DNA]</scope>
</reference>
<proteinExistence type="predicted"/>
<organism evidence="1">
    <name type="scientific">Gasterosteus aculeatus</name>
    <name type="common">Three-spined stickleback</name>
    <dbReference type="NCBI Taxonomy" id="69293"/>
    <lineage>
        <taxon>Eukaryota</taxon>
        <taxon>Metazoa</taxon>
        <taxon>Chordata</taxon>
        <taxon>Craniata</taxon>
        <taxon>Vertebrata</taxon>
        <taxon>Euteleostomi</taxon>
        <taxon>Actinopterygii</taxon>
        <taxon>Neopterygii</taxon>
        <taxon>Teleostei</taxon>
        <taxon>Neoteleostei</taxon>
        <taxon>Acanthomorphata</taxon>
        <taxon>Eupercaria</taxon>
        <taxon>Perciformes</taxon>
        <taxon>Cottioidei</taxon>
        <taxon>Gasterosteales</taxon>
        <taxon>Gasterosteidae</taxon>
        <taxon>Gasterosteus</taxon>
    </lineage>
</organism>